<dbReference type="PROSITE" id="PS51884">
    <property type="entry name" value="CHAPLIN"/>
    <property type="match status" value="2"/>
</dbReference>
<protein>
    <submittedName>
        <fullName evidence="11">LAXTG-anchored chaplin ChpC</fullName>
    </submittedName>
</protein>
<feature type="domain" description="Chaplin" evidence="10">
    <location>
        <begin position="114"/>
        <end position="154"/>
    </location>
</feature>
<feature type="compositionally biased region" description="Basic and acidic residues" evidence="8">
    <location>
        <begin position="92"/>
        <end position="103"/>
    </location>
</feature>
<evidence type="ECO:0000256" key="8">
    <source>
        <dbReference type="SAM" id="MobiDB-lite"/>
    </source>
</evidence>
<dbReference type="RefSeq" id="WP_344032002.1">
    <property type="nucleotide sequence ID" value="NZ_BAAABX010000076.1"/>
</dbReference>
<evidence type="ECO:0000256" key="9">
    <source>
        <dbReference type="SAM" id="SignalP"/>
    </source>
</evidence>
<evidence type="ECO:0000313" key="12">
    <source>
        <dbReference type="Proteomes" id="UP001500879"/>
    </source>
</evidence>
<feature type="region of interest" description="Disordered" evidence="8">
    <location>
        <begin position="152"/>
        <end position="229"/>
    </location>
</feature>
<gene>
    <name evidence="11" type="primary">chpC</name>
    <name evidence="11" type="ORF">GCM10010357_64650</name>
</gene>
<keyword evidence="4 9" id="KW-0732">Signal</keyword>
<keyword evidence="5" id="KW-0130">Cell adhesion</keyword>
<evidence type="ECO:0000256" key="4">
    <source>
        <dbReference type="ARBA" id="ARBA00022729"/>
    </source>
</evidence>
<evidence type="ECO:0000256" key="3">
    <source>
        <dbReference type="ARBA" id="ARBA00022525"/>
    </source>
</evidence>
<feature type="compositionally biased region" description="Basic and acidic residues" evidence="8">
    <location>
        <begin position="198"/>
        <end position="215"/>
    </location>
</feature>
<keyword evidence="2" id="KW-0134">Cell wall</keyword>
<sequence>MRQVAKKGLLSAAAASSVLAAAGGYAFADSGAQGAAAHSPGVASGNTVQAPVHVPVNVCGNTVNVVGLLNPATGNTCANGGHGHHAHGGHTGHGEHGQGRHEGGAQADGVAANSPGVVSGNVIQAPVHVPVNACGNSVDVVGLGNPATGNTCVNGGEHRPQHHPQGHDDHCTPGHPGTPAHHEPAHHNPPTGHPGPKPAEHPPVGHDSPPAEHSVHKPAQPGHHAVTPATPVVKGWHRPAEHPVAAPASTPFEEKATELAHTGAGQLGMAGAASAALLAGGTMLYRRARSGQQG</sequence>
<comment type="subcellular location">
    <subcellularLocation>
        <location evidence="1">Secreted</location>
        <location evidence="1">Cell wall</location>
    </subcellularLocation>
</comment>
<proteinExistence type="predicted"/>
<feature type="signal peptide" evidence="9">
    <location>
        <begin position="1"/>
        <end position="28"/>
    </location>
</feature>
<evidence type="ECO:0000256" key="6">
    <source>
        <dbReference type="ARBA" id="ARBA00023087"/>
    </source>
</evidence>
<comment type="caution">
    <text evidence="11">The sequence shown here is derived from an EMBL/GenBank/DDBJ whole genome shotgun (WGS) entry which is preliminary data.</text>
</comment>
<accession>A0ABN0Z5A0</accession>
<evidence type="ECO:0000256" key="5">
    <source>
        <dbReference type="ARBA" id="ARBA00022889"/>
    </source>
</evidence>
<dbReference type="Pfam" id="PF03777">
    <property type="entry name" value="ChpA-C"/>
    <property type="match status" value="2"/>
</dbReference>
<evidence type="ECO:0000256" key="7">
    <source>
        <dbReference type="PROSITE-ProRule" id="PRU01232"/>
    </source>
</evidence>
<evidence type="ECO:0000256" key="1">
    <source>
        <dbReference type="ARBA" id="ARBA00004191"/>
    </source>
</evidence>
<evidence type="ECO:0000259" key="10">
    <source>
        <dbReference type="PROSITE" id="PS51884"/>
    </source>
</evidence>
<keyword evidence="6 7" id="KW-0034">Amyloid</keyword>
<evidence type="ECO:0000313" key="11">
    <source>
        <dbReference type="EMBL" id="GAA0434211.1"/>
    </source>
</evidence>
<feature type="domain" description="Chaplin" evidence="10">
    <location>
        <begin position="39"/>
        <end position="79"/>
    </location>
</feature>
<name>A0ABN0Z5A0_9ACTN</name>
<feature type="chain" id="PRO_5047514387" evidence="9">
    <location>
        <begin position="29"/>
        <end position="294"/>
    </location>
</feature>
<keyword evidence="12" id="KW-1185">Reference proteome</keyword>
<keyword evidence="3" id="KW-0964">Secreted</keyword>
<dbReference type="Proteomes" id="UP001500879">
    <property type="component" value="Unassembled WGS sequence"/>
</dbReference>
<evidence type="ECO:0000256" key="2">
    <source>
        <dbReference type="ARBA" id="ARBA00022512"/>
    </source>
</evidence>
<dbReference type="EMBL" id="BAAABX010000076">
    <property type="protein sequence ID" value="GAA0434211.1"/>
    <property type="molecule type" value="Genomic_DNA"/>
</dbReference>
<reference evidence="11 12" key="1">
    <citation type="journal article" date="2019" name="Int. J. Syst. Evol. Microbiol.">
        <title>The Global Catalogue of Microorganisms (GCM) 10K type strain sequencing project: providing services to taxonomists for standard genome sequencing and annotation.</title>
        <authorList>
            <consortium name="The Broad Institute Genomics Platform"/>
            <consortium name="The Broad Institute Genome Sequencing Center for Infectious Disease"/>
            <person name="Wu L."/>
            <person name="Ma J."/>
        </authorList>
    </citation>
    <scope>NUCLEOTIDE SEQUENCE [LARGE SCALE GENOMIC DNA]</scope>
    <source>
        <strain evidence="11 12">JCM 4788</strain>
    </source>
</reference>
<dbReference type="InterPro" id="IPR005528">
    <property type="entry name" value="ChpA-H"/>
</dbReference>
<organism evidence="11 12">
    <name type="scientific">Streptomyces luteireticuli</name>
    <dbReference type="NCBI Taxonomy" id="173858"/>
    <lineage>
        <taxon>Bacteria</taxon>
        <taxon>Bacillati</taxon>
        <taxon>Actinomycetota</taxon>
        <taxon>Actinomycetes</taxon>
        <taxon>Kitasatosporales</taxon>
        <taxon>Streptomycetaceae</taxon>
        <taxon>Streptomyces</taxon>
    </lineage>
</organism>
<feature type="region of interest" description="Disordered" evidence="8">
    <location>
        <begin position="80"/>
        <end position="113"/>
    </location>
</feature>